<organism evidence="2 3">
    <name type="scientific">Thalassolituus marinus</name>
    <dbReference type="NCBI Taxonomy" id="671053"/>
    <lineage>
        <taxon>Bacteria</taxon>
        <taxon>Pseudomonadati</taxon>
        <taxon>Pseudomonadota</taxon>
        <taxon>Gammaproteobacteria</taxon>
        <taxon>Oceanospirillales</taxon>
        <taxon>Oceanospirillaceae</taxon>
        <taxon>Thalassolituus</taxon>
    </lineage>
</organism>
<sequence>MKRLIAPALLGVLLSACASLPSEVSVAEYDLQPAYSELAANADVYNGQHVALGGMIIAVTNQKDSSTVEVLQLPIYDSGRPNPDTDKAGGRFLIRFERFLDPEIYSRGKMITVRGNISGQTTSSIGEHPYTYLSLQGDGLHLWPEQPDEVQVQYYMGIHAYPYYLRPVQPPRH</sequence>
<proteinExistence type="predicted"/>
<dbReference type="Pfam" id="PF03843">
    <property type="entry name" value="Slp"/>
    <property type="match status" value="1"/>
</dbReference>
<dbReference type="NCBIfam" id="TIGR00752">
    <property type="entry name" value="slp"/>
    <property type="match status" value="1"/>
</dbReference>
<comment type="caution">
    <text evidence="2">The sequence shown here is derived from an EMBL/GenBank/DDBJ whole genome shotgun (WGS) entry which is preliminary data.</text>
</comment>
<name>A0ABS7ZW44_9GAMM</name>
<dbReference type="EMBL" id="JAEDAH010000104">
    <property type="protein sequence ID" value="MCA6065333.1"/>
    <property type="molecule type" value="Genomic_DNA"/>
</dbReference>
<reference evidence="2 3" key="1">
    <citation type="submission" date="2020-12" db="EMBL/GenBank/DDBJ databases">
        <title>Novel Thalassolituus-related marine hydrocarbonoclastic bacteria mediated algae-derived hydrocarbons mineralization in twilight zone of the northern South China Sea.</title>
        <authorList>
            <person name="Dong C."/>
        </authorList>
    </citation>
    <scope>NUCLEOTIDE SEQUENCE [LARGE SCALE GENOMIC DNA]</scope>
    <source>
        <strain evidence="2 3">IMCC1826</strain>
    </source>
</reference>
<gene>
    <name evidence="2" type="ORF">I9W95_17185</name>
</gene>
<dbReference type="InterPro" id="IPR004658">
    <property type="entry name" value="OMP_Slp"/>
</dbReference>
<keyword evidence="2" id="KW-0449">Lipoprotein</keyword>
<dbReference type="PROSITE" id="PS51257">
    <property type="entry name" value="PROKAR_LIPOPROTEIN"/>
    <property type="match status" value="1"/>
</dbReference>
<evidence type="ECO:0000313" key="3">
    <source>
        <dbReference type="Proteomes" id="UP000714380"/>
    </source>
</evidence>
<keyword evidence="1" id="KW-0732">Signal</keyword>
<dbReference type="RefSeq" id="WP_225677173.1">
    <property type="nucleotide sequence ID" value="NZ_JAEDAH010000104.1"/>
</dbReference>
<dbReference type="PANTHER" id="PTHR37530">
    <property type="entry name" value="OUTER MEMBRANE PROTEIN SLP"/>
    <property type="match status" value="1"/>
</dbReference>
<dbReference type="PIRSF" id="PIRSF004982">
    <property type="entry name" value="SlP"/>
    <property type="match status" value="1"/>
</dbReference>
<dbReference type="PANTHER" id="PTHR37530:SF1">
    <property type="entry name" value="OUTER MEMBRANE PROTEIN SLP"/>
    <property type="match status" value="1"/>
</dbReference>
<keyword evidence="3" id="KW-1185">Reference proteome</keyword>
<evidence type="ECO:0000256" key="1">
    <source>
        <dbReference type="SAM" id="SignalP"/>
    </source>
</evidence>
<feature type="chain" id="PRO_5045482974" evidence="1">
    <location>
        <begin position="19"/>
        <end position="173"/>
    </location>
</feature>
<dbReference type="Proteomes" id="UP000714380">
    <property type="component" value="Unassembled WGS sequence"/>
</dbReference>
<evidence type="ECO:0000313" key="2">
    <source>
        <dbReference type="EMBL" id="MCA6065333.1"/>
    </source>
</evidence>
<feature type="signal peptide" evidence="1">
    <location>
        <begin position="1"/>
        <end position="18"/>
    </location>
</feature>
<accession>A0ABS7ZW44</accession>
<protein>
    <submittedName>
        <fullName evidence="2">Slp family lipoprotein</fullName>
    </submittedName>
</protein>